<evidence type="ECO:0000313" key="1">
    <source>
        <dbReference type="EMBL" id="EZF53277.1"/>
    </source>
</evidence>
<sequence>MLKPPPSTACRCQRRLRLSIVHNAFCRRFGCCDFSILSRLLTNLSLGLLSQQLQHLQLQLLRLYEDLRWQDGSEEMKMKAKMLFFLGLPSPYTTDYVPRILLSPNFLSSDPPRLQRTPRW</sequence>
<name>A0A022W4J6_TRIRU</name>
<dbReference type="Proteomes" id="UP000023758">
    <property type="component" value="Unassembled WGS sequence"/>
</dbReference>
<reference evidence="1" key="1">
    <citation type="submission" date="2014-02" db="EMBL/GenBank/DDBJ databases">
        <title>The Genome Sequence of Trichophyton rubrum (morphotype fischeri) CBS 288.86.</title>
        <authorList>
            <consortium name="The Broad Institute Genomics Platform"/>
            <person name="Cuomo C.A."/>
            <person name="White T.C."/>
            <person name="Graser Y."/>
            <person name="Martinez-Rossi N."/>
            <person name="Heitman J."/>
            <person name="Young S.K."/>
            <person name="Zeng Q."/>
            <person name="Gargeya S."/>
            <person name="Abouelleil A."/>
            <person name="Alvarado L."/>
            <person name="Chapman S.B."/>
            <person name="Gainer-Dewar J."/>
            <person name="Goldberg J."/>
            <person name="Griggs A."/>
            <person name="Gujja S."/>
            <person name="Hansen M."/>
            <person name="Howarth C."/>
            <person name="Imamovic A."/>
            <person name="Larimer J."/>
            <person name="Martinez D."/>
            <person name="Murphy C."/>
            <person name="Pearson M.D."/>
            <person name="Persinoti G."/>
            <person name="Poon T."/>
            <person name="Priest M."/>
            <person name="Roberts A.D."/>
            <person name="Saif S."/>
            <person name="Shea T.D."/>
            <person name="Sykes S.N."/>
            <person name="Wortman J."/>
            <person name="Nusbaum C."/>
            <person name="Birren B."/>
        </authorList>
    </citation>
    <scope>NUCLEOTIDE SEQUENCE [LARGE SCALE GENOMIC DNA]</scope>
    <source>
        <strain evidence="1">CBS 288.86</strain>
    </source>
</reference>
<organism evidence="1">
    <name type="scientific">Trichophyton rubrum CBS 288.86</name>
    <dbReference type="NCBI Taxonomy" id="1215330"/>
    <lineage>
        <taxon>Eukaryota</taxon>
        <taxon>Fungi</taxon>
        <taxon>Dikarya</taxon>
        <taxon>Ascomycota</taxon>
        <taxon>Pezizomycotina</taxon>
        <taxon>Eurotiomycetes</taxon>
        <taxon>Eurotiomycetidae</taxon>
        <taxon>Onygenales</taxon>
        <taxon>Arthrodermataceae</taxon>
        <taxon>Trichophyton</taxon>
    </lineage>
</organism>
<gene>
    <name evidence="1" type="ORF">H103_03952</name>
</gene>
<protein>
    <submittedName>
        <fullName evidence="1">Uncharacterized protein</fullName>
    </submittedName>
</protein>
<dbReference type="AlphaFoldDB" id="A0A022W4J6"/>
<dbReference type="EMBL" id="KK207830">
    <property type="protein sequence ID" value="EZF53277.1"/>
    <property type="molecule type" value="Genomic_DNA"/>
</dbReference>
<accession>A0A022W4J6</accession>
<proteinExistence type="predicted"/>
<dbReference type="HOGENOM" id="CLU_2051342_0_0_1"/>